<evidence type="ECO:0000313" key="2">
    <source>
        <dbReference type="Proteomes" id="UP001497457"/>
    </source>
</evidence>
<gene>
    <name evidence="1" type="ORF">URODEC1_LOCUS29989</name>
</gene>
<reference evidence="1" key="1">
    <citation type="submission" date="2024-10" db="EMBL/GenBank/DDBJ databases">
        <authorList>
            <person name="Ryan C."/>
        </authorList>
    </citation>
    <scope>NUCLEOTIDE SEQUENCE [LARGE SCALE GENOMIC DNA]</scope>
</reference>
<protein>
    <submittedName>
        <fullName evidence="1">Uncharacterized protein</fullName>
    </submittedName>
</protein>
<proteinExistence type="predicted"/>
<organism evidence="1 2">
    <name type="scientific">Urochloa decumbens</name>
    <dbReference type="NCBI Taxonomy" id="240449"/>
    <lineage>
        <taxon>Eukaryota</taxon>
        <taxon>Viridiplantae</taxon>
        <taxon>Streptophyta</taxon>
        <taxon>Embryophyta</taxon>
        <taxon>Tracheophyta</taxon>
        <taxon>Spermatophyta</taxon>
        <taxon>Magnoliopsida</taxon>
        <taxon>Liliopsida</taxon>
        <taxon>Poales</taxon>
        <taxon>Poaceae</taxon>
        <taxon>PACMAD clade</taxon>
        <taxon>Panicoideae</taxon>
        <taxon>Panicodae</taxon>
        <taxon>Paniceae</taxon>
        <taxon>Melinidinae</taxon>
        <taxon>Urochloa</taxon>
    </lineage>
</organism>
<accession>A0ABC8Y1G7</accession>
<dbReference type="AlphaFoldDB" id="A0ABC8Y1G7"/>
<evidence type="ECO:0000313" key="1">
    <source>
        <dbReference type="EMBL" id="CAL4936542.1"/>
    </source>
</evidence>
<sequence length="147" mass="16612">MASTLLRSSARRGSAFRRVVSAATDVTPSGGEGLAVRRTVTLPPNPFRSLLCSGVQGDRPPMSPDEKVDQMLQQVEEIDEQLERDRTEVLKQYKDALRPRDRGCFERFLTRCKVEKTKFRDDFVRCCELTTLFGLSIMVGSVLADWL</sequence>
<keyword evidence="2" id="KW-1185">Reference proteome</keyword>
<name>A0ABC8Y1G7_9POAL</name>
<dbReference type="EMBL" id="OZ075125">
    <property type="protein sequence ID" value="CAL4936542.1"/>
    <property type="molecule type" value="Genomic_DNA"/>
</dbReference>
<dbReference type="Proteomes" id="UP001497457">
    <property type="component" value="Chromosome 15b"/>
</dbReference>